<evidence type="ECO:0000256" key="10">
    <source>
        <dbReference type="SAM" id="SignalP"/>
    </source>
</evidence>
<sequence length="692" mass="72881">MQVISVQFCLLSCLVFTHAHHGEQEHEEPAVNRKVVENPRVSPLGSGAHHFVDVSPNLLAVKESGASPITVATSLNDDSPNNFPPNTKWPIPQAAIDVQNYLNQTANNITKPVQSSLATLTFPSLSLSDPQSGQSVVPTKPNQLSIIQQVLSNFQGNNSTIASFFQIPSSTTTEPAPQTNSSSVMNDPPPNPVAELVSASQNTFSNATNAAQQITNQLGVNIQNGLFGSLGNRPSNDEPTSGSSANGSSNPIQSLIDNTQASWNNVTGAAQNLAGQFGANVQNGISNIFGINLNRPSNDEPVVQSTESGATTEEATSTTASSETSTGTSETTSSTETTTTESPKTTSTTARVPAIYFPLVNLVNKTQSLFNSSTLVQTVTGQLGTNVQSAFPTLFIPRPALKTESNVNELRDVNDAQLVNASAQNVPPPVPPACPTCTSACAFKPSHGQRIVAGSNVSPHNKYPWIALLTYLDSPSGQGSLINDRTIVTTATIVESMPVIVHIRALLGVYNRTDASESITSNEISTALAHPGYKTTNQFADNIGLLVLKDPLTSFQPICLPVAIPESLPAPKATVVGWGASYPNGPLAEVLQETELQMHAPSICQTVSSQVSSNNLCGESSQLIPNAANTCTGDGGDALVLKNGTSWELIGVALDIAEFECGKSRQLAMFTSVAHYLEWIATYGPGCLCHKG</sequence>
<feature type="chain" id="PRO_5013311874" description="Peptidase S1 domain-containing protein" evidence="10">
    <location>
        <begin position="20"/>
        <end position="692"/>
    </location>
</feature>
<keyword evidence="6" id="KW-1015">Disulfide bond</keyword>
<dbReference type="InterPro" id="IPR043504">
    <property type="entry name" value="Peptidase_S1_PA_chymotrypsin"/>
</dbReference>
<keyword evidence="5" id="KW-0391">Immunity</keyword>
<evidence type="ECO:0000256" key="2">
    <source>
        <dbReference type="ARBA" id="ARBA00022525"/>
    </source>
</evidence>
<evidence type="ECO:0000259" key="11">
    <source>
        <dbReference type="PROSITE" id="PS50240"/>
    </source>
</evidence>
<dbReference type="InterPro" id="IPR051487">
    <property type="entry name" value="Ser/Thr_Proteases_Immune/Dev"/>
</dbReference>
<evidence type="ECO:0000256" key="6">
    <source>
        <dbReference type="ARBA" id="ARBA00023157"/>
    </source>
</evidence>
<feature type="signal peptide" evidence="10">
    <location>
        <begin position="1"/>
        <end position="19"/>
    </location>
</feature>
<dbReference type="AlphaFoldDB" id="A0A182X2K1"/>
<dbReference type="GO" id="GO:0004252">
    <property type="term" value="F:serine-type endopeptidase activity"/>
    <property type="evidence" value="ECO:0007669"/>
    <property type="project" value="InterPro"/>
</dbReference>
<keyword evidence="3" id="KW-0399">Innate immunity</keyword>
<protein>
    <recommendedName>
        <fullName evidence="11">Peptidase S1 domain-containing protein</fullName>
    </recommendedName>
</protein>
<accession>A0A182X2K1</accession>
<dbReference type="GO" id="GO:0006508">
    <property type="term" value="P:proteolysis"/>
    <property type="evidence" value="ECO:0007669"/>
    <property type="project" value="InterPro"/>
</dbReference>
<feature type="region of interest" description="Disordered" evidence="9">
    <location>
        <begin position="169"/>
        <end position="193"/>
    </location>
</feature>
<dbReference type="InterPro" id="IPR009003">
    <property type="entry name" value="Peptidase_S1_PA"/>
</dbReference>
<dbReference type="PANTHER" id="PTHR24256">
    <property type="entry name" value="TRYPTASE-RELATED"/>
    <property type="match status" value="1"/>
</dbReference>
<dbReference type="SUPFAM" id="SSF50494">
    <property type="entry name" value="Trypsin-like serine proteases"/>
    <property type="match status" value="1"/>
</dbReference>
<evidence type="ECO:0000313" key="13">
    <source>
        <dbReference type="Proteomes" id="UP000076407"/>
    </source>
</evidence>
<evidence type="ECO:0000256" key="7">
    <source>
        <dbReference type="ARBA" id="ARBA00023180"/>
    </source>
</evidence>
<reference evidence="12" key="1">
    <citation type="submission" date="2020-05" db="UniProtKB">
        <authorList>
            <consortium name="EnsemblMetazoa"/>
        </authorList>
    </citation>
    <scope>IDENTIFICATION</scope>
    <source>
        <strain evidence="12">SANGQUA</strain>
    </source>
</reference>
<dbReference type="Gene3D" id="2.40.10.10">
    <property type="entry name" value="Trypsin-like serine proteases"/>
    <property type="match status" value="1"/>
</dbReference>
<feature type="region of interest" description="Disordered" evidence="9">
    <location>
        <begin position="225"/>
        <end position="254"/>
    </location>
</feature>
<organism evidence="12 13">
    <name type="scientific">Anopheles quadriannulatus</name>
    <name type="common">Mosquito</name>
    <dbReference type="NCBI Taxonomy" id="34691"/>
    <lineage>
        <taxon>Eukaryota</taxon>
        <taxon>Metazoa</taxon>
        <taxon>Ecdysozoa</taxon>
        <taxon>Arthropoda</taxon>
        <taxon>Hexapoda</taxon>
        <taxon>Insecta</taxon>
        <taxon>Pterygota</taxon>
        <taxon>Neoptera</taxon>
        <taxon>Endopterygota</taxon>
        <taxon>Diptera</taxon>
        <taxon>Nematocera</taxon>
        <taxon>Culicoidea</taxon>
        <taxon>Culicidae</taxon>
        <taxon>Anophelinae</taxon>
        <taxon>Anopheles</taxon>
    </lineage>
</organism>
<keyword evidence="4 10" id="KW-0732">Signal</keyword>
<evidence type="ECO:0000313" key="12">
    <source>
        <dbReference type="EnsemblMetazoa" id="AQUA004020-PA"/>
    </source>
</evidence>
<evidence type="ECO:0000256" key="9">
    <source>
        <dbReference type="SAM" id="MobiDB-lite"/>
    </source>
</evidence>
<comment type="similarity">
    <text evidence="8">Belongs to the peptidase S1 family. CLIP subfamily.</text>
</comment>
<dbReference type="STRING" id="34691.A0A182X2K1"/>
<proteinExistence type="inferred from homology"/>
<evidence type="ECO:0000256" key="8">
    <source>
        <dbReference type="ARBA" id="ARBA00024195"/>
    </source>
</evidence>
<keyword evidence="7" id="KW-0325">Glycoprotein</keyword>
<dbReference type="VEuPathDB" id="VectorBase:AQUA004020"/>
<feature type="region of interest" description="Disordered" evidence="9">
    <location>
        <begin position="292"/>
        <end position="347"/>
    </location>
</feature>
<evidence type="ECO:0000256" key="5">
    <source>
        <dbReference type="ARBA" id="ARBA00022859"/>
    </source>
</evidence>
<name>A0A182X2K1_ANOQN</name>
<dbReference type="InterPro" id="IPR001254">
    <property type="entry name" value="Trypsin_dom"/>
</dbReference>
<evidence type="ECO:0000256" key="3">
    <source>
        <dbReference type="ARBA" id="ARBA00022588"/>
    </source>
</evidence>
<feature type="compositionally biased region" description="Low complexity" evidence="9">
    <location>
        <begin position="305"/>
        <end position="347"/>
    </location>
</feature>
<evidence type="ECO:0000256" key="4">
    <source>
        <dbReference type="ARBA" id="ARBA00022729"/>
    </source>
</evidence>
<keyword evidence="13" id="KW-1185">Reference proteome</keyword>
<evidence type="ECO:0000256" key="1">
    <source>
        <dbReference type="ARBA" id="ARBA00004613"/>
    </source>
</evidence>
<dbReference type="PROSITE" id="PS50240">
    <property type="entry name" value="TRYPSIN_DOM"/>
    <property type="match status" value="1"/>
</dbReference>
<dbReference type="Pfam" id="PF00089">
    <property type="entry name" value="Trypsin"/>
    <property type="match status" value="1"/>
</dbReference>
<dbReference type="GO" id="GO:0005576">
    <property type="term" value="C:extracellular region"/>
    <property type="evidence" value="ECO:0007669"/>
    <property type="project" value="UniProtKB-SubCell"/>
</dbReference>
<dbReference type="SMART" id="SM00020">
    <property type="entry name" value="Tryp_SPc"/>
    <property type="match status" value="1"/>
</dbReference>
<dbReference type="Proteomes" id="UP000076407">
    <property type="component" value="Unassembled WGS sequence"/>
</dbReference>
<feature type="domain" description="Peptidase S1" evidence="11">
    <location>
        <begin position="451"/>
        <end position="685"/>
    </location>
</feature>
<feature type="compositionally biased region" description="Polar residues" evidence="9">
    <location>
        <begin position="169"/>
        <end position="185"/>
    </location>
</feature>
<dbReference type="CDD" id="cd00190">
    <property type="entry name" value="Tryp_SPc"/>
    <property type="match status" value="1"/>
</dbReference>
<keyword evidence="2" id="KW-0964">Secreted</keyword>
<dbReference type="GO" id="GO:0045087">
    <property type="term" value="P:innate immune response"/>
    <property type="evidence" value="ECO:0007669"/>
    <property type="project" value="UniProtKB-KW"/>
</dbReference>
<dbReference type="EnsemblMetazoa" id="AQUA004020-RA">
    <property type="protein sequence ID" value="AQUA004020-PA"/>
    <property type="gene ID" value="AQUA004020"/>
</dbReference>
<comment type="subcellular location">
    <subcellularLocation>
        <location evidence="1">Secreted</location>
    </subcellularLocation>
</comment>